<evidence type="ECO:0000256" key="2">
    <source>
        <dbReference type="ARBA" id="ARBA00004167"/>
    </source>
</evidence>
<keyword evidence="4 12" id="KW-1133">Transmembrane helix</keyword>
<dbReference type="GO" id="GO:0016020">
    <property type="term" value="C:membrane"/>
    <property type="evidence" value="ECO:0007669"/>
    <property type="project" value="UniProtKB-SubCell"/>
</dbReference>
<evidence type="ECO:0000259" key="13">
    <source>
        <dbReference type="PROSITE" id="PS51005"/>
    </source>
</evidence>
<keyword evidence="3 12" id="KW-0812">Transmembrane</keyword>
<dbReference type="InterPro" id="IPR036093">
    <property type="entry name" value="NAC_dom_sf"/>
</dbReference>
<reference evidence="15 16" key="1">
    <citation type="submission" date="2025-04" db="UniProtKB">
        <authorList>
            <consortium name="RefSeq"/>
        </authorList>
    </citation>
    <scope>IDENTIFICATION</scope>
</reference>
<dbReference type="GeneID" id="104587422"/>
<dbReference type="AlphaFoldDB" id="A0A1U7YYW5"/>
<gene>
    <name evidence="15 16" type="primary">LOC104587422</name>
</gene>
<dbReference type="GO" id="GO:0005634">
    <property type="term" value="C:nucleus"/>
    <property type="evidence" value="ECO:0007669"/>
    <property type="project" value="UniProtKB-SubCell"/>
</dbReference>
<accession>A0A1U7YYW5</accession>
<dbReference type="RefSeq" id="XP_010243336.1">
    <property type="nucleotide sequence ID" value="XM_010245034.2"/>
</dbReference>
<keyword evidence="8" id="KW-0010">Activator</keyword>
<dbReference type="PANTHER" id="PTHR31744:SF216">
    <property type="entry name" value="NAC TRANSCRIPTION FACTOR"/>
    <property type="match status" value="1"/>
</dbReference>
<evidence type="ECO:0000256" key="5">
    <source>
        <dbReference type="ARBA" id="ARBA00023015"/>
    </source>
</evidence>
<dbReference type="FunFam" id="2.170.150.80:FF:000002">
    <property type="entry name" value="Nac domain-containing protein 86"/>
    <property type="match status" value="1"/>
</dbReference>
<dbReference type="OrthoDB" id="1929298at2759"/>
<sequence>MKTTQLSSDDFGDAKAWPPGFRFHPTDEELILYYLKRKMCRRRIQLNVIAEIDVYKWDPQELPGQSLLKNGDRQWFFFSPRDRRYPNGGRLNRATRLGYWKATGKDRNITCNSRTVGVKKTLVFYKGRAPSGERTDWVMHEYTMDEEELKRCSVVQDCYALYKVYKKSGPGPKNGEQYGAPFREEEWADDDNPADTTTVQQPNGFSSVESFTVYDQGPPPKIDTEEIWGRIADEPQINQPHIDDFADLLQQVDGEEGAQSTMIRPSFGEATSAEPSTVALSCEQQYNAQASLNVTQSATSYLYSSEAPEVTSAPNISGQYPLGFAEEDFLEINDLMDQEAAYPIMGSSTSRDNLGFEETTRLDGMDAFFDAELFFNDLVQETALHPNLDNLGDGMANQLDYQLSSHLDDAHQISSQLWTHDQRSSVFQSTESNQVVVAPSTSGVIHAANSANPSETRQNQGSNGRASPDSWFASALWSFVESIPTNPASASESALINRAFERMSSFGRVQISARNGNVARGRAAQTRGGNRGFLFLAFLGVLCAVLWAMMIGTTFKVFKTFLWRYISS</sequence>
<evidence type="ECO:0000313" key="16">
    <source>
        <dbReference type="RefSeq" id="XP_010243338.1"/>
    </source>
</evidence>
<evidence type="ECO:0000256" key="3">
    <source>
        <dbReference type="ARBA" id="ARBA00022692"/>
    </source>
</evidence>
<feature type="domain" description="NAC" evidence="13">
    <location>
        <begin position="17"/>
        <end position="167"/>
    </location>
</feature>
<dbReference type="GO" id="GO:0006355">
    <property type="term" value="P:regulation of DNA-templated transcription"/>
    <property type="evidence" value="ECO:0007669"/>
    <property type="project" value="InterPro"/>
</dbReference>
<keyword evidence="6" id="KW-0238">DNA-binding</keyword>
<keyword evidence="7 12" id="KW-0472">Membrane</keyword>
<evidence type="ECO:0000313" key="14">
    <source>
        <dbReference type="Proteomes" id="UP000189703"/>
    </source>
</evidence>
<evidence type="ECO:0000256" key="4">
    <source>
        <dbReference type="ARBA" id="ARBA00022989"/>
    </source>
</evidence>
<evidence type="ECO:0000256" key="12">
    <source>
        <dbReference type="SAM" id="Phobius"/>
    </source>
</evidence>
<name>A0A1U7YYW5_NELNU</name>
<dbReference type="GO" id="GO:0000976">
    <property type="term" value="F:transcription cis-regulatory region binding"/>
    <property type="evidence" value="ECO:0007669"/>
    <property type="project" value="UniProtKB-ARBA"/>
</dbReference>
<dbReference type="KEGG" id="nnu:104587422"/>
<evidence type="ECO:0000256" key="6">
    <source>
        <dbReference type="ARBA" id="ARBA00023125"/>
    </source>
</evidence>
<evidence type="ECO:0000256" key="10">
    <source>
        <dbReference type="ARBA" id="ARBA00023242"/>
    </source>
</evidence>
<dbReference type="Proteomes" id="UP000189703">
    <property type="component" value="Unplaced"/>
</dbReference>
<evidence type="ECO:0000256" key="9">
    <source>
        <dbReference type="ARBA" id="ARBA00023163"/>
    </source>
</evidence>
<dbReference type="OMA" id="ANQVDYQ"/>
<dbReference type="eggNOG" id="ENOG502QT9T">
    <property type="taxonomic scope" value="Eukaryota"/>
</dbReference>
<dbReference type="SUPFAM" id="SSF101941">
    <property type="entry name" value="NAC domain"/>
    <property type="match status" value="1"/>
</dbReference>
<organism evidence="14 15">
    <name type="scientific">Nelumbo nucifera</name>
    <name type="common">Sacred lotus</name>
    <dbReference type="NCBI Taxonomy" id="4432"/>
    <lineage>
        <taxon>Eukaryota</taxon>
        <taxon>Viridiplantae</taxon>
        <taxon>Streptophyta</taxon>
        <taxon>Embryophyta</taxon>
        <taxon>Tracheophyta</taxon>
        <taxon>Spermatophyta</taxon>
        <taxon>Magnoliopsida</taxon>
        <taxon>Proteales</taxon>
        <taxon>Nelumbonaceae</taxon>
        <taxon>Nelumbo</taxon>
    </lineage>
</organism>
<keyword evidence="10" id="KW-0539">Nucleus</keyword>
<evidence type="ECO:0000256" key="8">
    <source>
        <dbReference type="ARBA" id="ARBA00023159"/>
    </source>
</evidence>
<proteinExistence type="predicted"/>
<evidence type="ECO:0000313" key="15">
    <source>
        <dbReference type="RefSeq" id="XP_010243336.1"/>
    </source>
</evidence>
<dbReference type="PANTHER" id="PTHR31744">
    <property type="entry name" value="PROTEIN CUP-SHAPED COTYLEDON 2-RELATED"/>
    <property type="match status" value="1"/>
</dbReference>
<dbReference type="PROSITE" id="PS51005">
    <property type="entry name" value="NAC"/>
    <property type="match status" value="1"/>
</dbReference>
<feature type="compositionally biased region" description="Polar residues" evidence="11">
    <location>
        <begin position="447"/>
        <end position="465"/>
    </location>
</feature>
<protein>
    <submittedName>
        <fullName evidence="15 16">NAC domain-containing protein 17-like</fullName>
    </submittedName>
</protein>
<feature type="region of interest" description="Disordered" evidence="11">
    <location>
        <begin position="447"/>
        <end position="467"/>
    </location>
</feature>
<dbReference type="RefSeq" id="XP_010243338.1">
    <property type="nucleotide sequence ID" value="XM_010245036.2"/>
</dbReference>
<keyword evidence="5" id="KW-0805">Transcription regulation</keyword>
<evidence type="ECO:0000256" key="7">
    <source>
        <dbReference type="ARBA" id="ARBA00023136"/>
    </source>
</evidence>
<keyword evidence="14" id="KW-1185">Reference proteome</keyword>
<dbReference type="Gene3D" id="2.170.150.80">
    <property type="entry name" value="NAC domain"/>
    <property type="match status" value="1"/>
</dbReference>
<comment type="subcellular location">
    <subcellularLocation>
        <location evidence="2">Membrane</location>
        <topology evidence="2">Single-pass membrane protein</topology>
    </subcellularLocation>
    <subcellularLocation>
        <location evidence="1">Nucleus</location>
    </subcellularLocation>
</comment>
<dbReference type="Pfam" id="PF02365">
    <property type="entry name" value="NAM"/>
    <property type="match status" value="1"/>
</dbReference>
<feature type="transmembrane region" description="Helical" evidence="12">
    <location>
        <begin position="533"/>
        <end position="558"/>
    </location>
</feature>
<keyword evidence="9" id="KW-0804">Transcription</keyword>
<evidence type="ECO:0000256" key="1">
    <source>
        <dbReference type="ARBA" id="ARBA00004123"/>
    </source>
</evidence>
<dbReference type="InterPro" id="IPR003441">
    <property type="entry name" value="NAC-dom"/>
</dbReference>
<evidence type="ECO:0000256" key="11">
    <source>
        <dbReference type="SAM" id="MobiDB-lite"/>
    </source>
</evidence>